<organism evidence="2 3">
    <name type="scientific">Mucilaginibacter dorajii</name>
    <dbReference type="NCBI Taxonomy" id="692994"/>
    <lineage>
        <taxon>Bacteria</taxon>
        <taxon>Pseudomonadati</taxon>
        <taxon>Bacteroidota</taxon>
        <taxon>Sphingobacteriia</taxon>
        <taxon>Sphingobacteriales</taxon>
        <taxon>Sphingobacteriaceae</taxon>
        <taxon>Mucilaginibacter</taxon>
    </lineage>
</organism>
<dbReference type="SUPFAM" id="SSF53335">
    <property type="entry name" value="S-adenosyl-L-methionine-dependent methyltransferases"/>
    <property type="match status" value="1"/>
</dbReference>
<evidence type="ECO:0000313" key="2">
    <source>
        <dbReference type="EMBL" id="GAA3975402.1"/>
    </source>
</evidence>
<accession>A0ABP7Q2H1</accession>
<name>A0ABP7Q2H1_9SPHI</name>
<keyword evidence="3" id="KW-1185">Reference proteome</keyword>
<sequence length="183" mass="21017">MSNTYLFYLAGSTGVNIEPDPELIESFIKCRPNDVNINIGIGLEAEDVLDFYVMSNRVLNTFSKEEAERVAAYGSYGIETIKKIKVIPLQKIVETYFLVGTSPDFISIDVEGLDYQILKTLDLTKYTTTVFCIETINYTEDNSEKKNEAIFKYFTKNNFFVYADTYINTIFINKDYWNNRGTA</sequence>
<comment type="caution">
    <text evidence="2">The sequence shown here is derived from an EMBL/GenBank/DDBJ whole genome shotgun (WGS) entry which is preliminary data.</text>
</comment>
<dbReference type="Pfam" id="PF05050">
    <property type="entry name" value="Methyltransf_21"/>
    <property type="match status" value="1"/>
</dbReference>
<gene>
    <name evidence="2" type="ORF">GCM10022210_27340</name>
</gene>
<proteinExistence type="predicted"/>
<dbReference type="Proteomes" id="UP001500742">
    <property type="component" value="Unassembled WGS sequence"/>
</dbReference>
<feature type="domain" description="Methyltransferase FkbM" evidence="1">
    <location>
        <begin position="3"/>
        <end position="159"/>
    </location>
</feature>
<dbReference type="Gene3D" id="3.40.50.150">
    <property type="entry name" value="Vaccinia Virus protein VP39"/>
    <property type="match status" value="1"/>
</dbReference>
<dbReference type="EMBL" id="BAAAZC010000019">
    <property type="protein sequence ID" value="GAA3975402.1"/>
    <property type="molecule type" value="Genomic_DNA"/>
</dbReference>
<dbReference type="InterPro" id="IPR029063">
    <property type="entry name" value="SAM-dependent_MTases_sf"/>
</dbReference>
<evidence type="ECO:0000259" key="1">
    <source>
        <dbReference type="Pfam" id="PF05050"/>
    </source>
</evidence>
<reference evidence="3" key="1">
    <citation type="journal article" date="2019" name="Int. J. Syst. Evol. Microbiol.">
        <title>The Global Catalogue of Microorganisms (GCM) 10K type strain sequencing project: providing services to taxonomists for standard genome sequencing and annotation.</title>
        <authorList>
            <consortium name="The Broad Institute Genomics Platform"/>
            <consortium name="The Broad Institute Genome Sequencing Center for Infectious Disease"/>
            <person name="Wu L."/>
            <person name="Ma J."/>
        </authorList>
    </citation>
    <scope>NUCLEOTIDE SEQUENCE [LARGE SCALE GENOMIC DNA]</scope>
    <source>
        <strain evidence="3">JCM 16601</strain>
    </source>
</reference>
<evidence type="ECO:0000313" key="3">
    <source>
        <dbReference type="Proteomes" id="UP001500742"/>
    </source>
</evidence>
<dbReference type="InterPro" id="IPR006342">
    <property type="entry name" value="FkbM_mtfrase"/>
</dbReference>
<protein>
    <recommendedName>
        <fullName evidence="1">Methyltransferase FkbM domain-containing protein</fullName>
    </recommendedName>
</protein>